<organism evidence="2">
    <name type="scientific">Strongyloides stercoralis</name>
    <name type="common">Threadworm</name>
    <dbReference type="NCBI Taxonomy" id="6248"/>
    <lineage>
        <taxon>Eukaryota</taxon>
        <taxon>Metazoa</taxon>
        <taxon>Ecdysozoa</taxon>
        <taxon>Nematoda</taxon>
        <taxon>Chromadorea</taxon>
        <taxon>Rhabditida</taxon>
        <taxon>Tylenchina</taxon>
        <taxon>Panagrolaimomorpha</taxon>
        <taxon>Strongyloidoidea</taxon>
        <taxon>Strongyloididae</taxon>
        <taxon>Strongyloides</taxon>
    </lineage>
</organism>
<dbReference type="WBParaSite" id="TCONS_00011005.p1">
    <property type="protein sequence ID" value="TCONS_00011005.p1"/>
    <property type="gene ID" value="XLOC_004923"/>
</dbReference>
<evidence type="ECO:0000313" key="1">
    <source>
        <dbReference type="Proteomes" id="UP000035681"/>
    </source>
</evidence>
<dbReference type="AlphaFoldDB" id="A0A0K0ED04"/>
<evidence type="ECO:0000313" key="2">
    <source>
        <dbReference type="WBParaSite" id="SSTP_0000736800.1"/>
    </source>
</evidence>
<dbReference type="WBParaSite" id="SSTP_0000736800.1">
    <property type="protein sequence ID" value="SSTP_0000736800.1"/>
    <property type="gene ID" value="SSTP_0000736800"/>
</dbReference>
<accession>A0A0K0ED04</accession>
<proteinExistence type="predicted"/>
<dbReference type="STRING" id="6248.A0A0K0ED04"/>
<evidence type="ECO:0000313" key="3">
    <source>
        <dbReference type="WBParaSite" id="TCONS_00011005.p1"/>
    </source>
</evidence>
<dbReference type="Proteomes" id="UP000035681">
    <property type="component" value="Unplaced"/>
</dbReference>
<keyword evidence="1" id="KW-1185">Reference proteome</keyword>
<reference evidence="2" key="1">
    <citation type="submission" date="2015-08" db="UniProtKB">
        <authorList>
            <consortium name="WormBaseParasite"/>
        </authorList>
    </citation>
    <scope>IDENTIFICATION</scope>
</reference>
<protein>
    <submittedName>
        <fullName evidence="2 3">Protein FMC1 homolog</fullName>
    </submittedName>
</protein>
<sequence length="101" mass="11614">MNSRIVGNFKKIFKEILPISEKNFLDKEFFLKTMSSYCKDVDSKMILNSSNIEDEINYTYATYLISTKRLSSLQNEYSSGERSIEDSAKLVGLALPKKNEL</sequence>
<name>A0A0K0ED04_STRER</name>